<accession>A0A6A5ZBY3</accession>
<proteinExistence type="predicted"/>
<evidence type="ECO:0000256" key="1">
    <source>
        <dbReference type="SAM" id="Phobius"/>
    </source>
</evidence>
<reference evidence="2" key="1">
    <citation type="journal article" date="2020" name="Stud. Mycol.">
        <title>101 Dothideomycetes genomes: a test case for predicting lifestyles and emergence of pathogens.</title>
        <authorList>
            <person name="Haridas S."/>
            <person name="Albert R."/>
            <person name="Binder M."/>
            <person name="Bloem J."/>
            <person name="Labutti K."/>
            <person name="Salamov A."/>
            <person name="Andreopoulos B."/>
            <person name="Baker S."/>
            <person name="Barry K."/>
            <person name="Bills G."/>
            <person name="Bluhm B."/>
            <person name="Cannon C."/>
            <person name="Castanera R."/>
            <person name="Culley D."/>
            <person name="Daum C."/>
            <person name="Ezra D."/>
            <person name="Gonzalez J."/>
            <person name="Henrissat B."/>
            <person name="Kuo A."/>
            <person name="Liang C."/>
            <person name="Lipzen A."/>
            <person name="Lutzoni F."/>
            <person name="Magnuson J."/>
            <person name="Mondo S."/>
            <person name="Nolan M."/>
            <person name="Ohm R."/>
            <person name="Pangilinan J."/>
            <person name="Park H.-J."/>
            <person name="Ramirez L."/>
            <person name="Alfaro M."/>
            <person name="Sun H."/>
            <person name="Tritt A."/>
            <person name="Yoshinaga Y."/>
            <person name="Zwiers L.-H."/>
            <person name="Turgeon B."/>
            <person name="Goodwin S."/>
            <person name="Spatafora J."/>
            <person name="Crous P."/>
            <person name="Grigoriev I."/>
        </authorList>
    </citation>
    <scope>NUCLEOTIDE SEQUENCE</scope>
    <source>
        <strain evidence="2">CBS 627.86</strain>
    </source>
</reference>
<feature type="transmembrane region" description="Helical" evidence="1">
    <location>
        <begin position="68"/>
        <end position="86"/>
    </location>
</feature>
<keyword evidence="1" id="KW-1133">Transmembrane helix</keyword>
<dbReference type="PANTHER" id="PTHR38636:SF1">
    <property type="entry name" value="CHLORIDE CHANNEL PROTEIN CLC-D"/>
    <property type="match status" value="1"/>
</dbReference>
<dbReference type="OrthoDB" id="544298at2759"/>
<dbReference type="PANTHER" id="PTHR38636">
    <property type="entry name" value="PROTEIN CBG20488"/>
    <property type="match status" value="1"/>
</dbReference>
<feature type="transmembrane region" description="Helical" evidence="1">
    <location>
        <begin position="114"/>
        <end position="131"/>
    </location>
</feature>
<gene>
    <name evidence="2" type="ORF">BDV96DRAFT_645166</name>
</gene>
<protein>
    <submittedName>
        <fullName evidence="2">Uncharacterized protein</fullName>
    </submittedName>
</protein>
<feature type="transmembrane region" description="Helical" evidence="1">
    <location>
        <begin position="20"/>
        <end position="47"/>
    </location>
</feature>
<dbReference type="AlphaFoldDB" id="A0A6A5ZBY3"/>
<dbReference type="InterPro" id="IPR013869">
    <property type="entry name" value="DUF1757"/>
</dbReference>
<name>A0A6A5ZBY3_9PLEO</name>
<feature type="transmembrane region" description="Helical" evidence="1">
    <location>
        <begin position="138"/>
        <end position="160"/>
    </location>
</feature>
<keyword evidence="3" id="KW-1185">Reference proteome</keyword>
<dbReference type="Proteomes" id="UP000799770">
    <property type="component" value="Unassembled WGS sequence"/>
</dbReference>
<dbReference type="EMBL" id="ML977320">
    <property type="protein sequence ID" value="KAF2116755.1"/>
    <property type="molecule type" value="Genomic_DNA"/>
</dbReference>
<sequence length="170" mass="18030">MTSLFPHPPYAEDQPQSHAILYLHVARAAAMGGSFIGVTTAPASLLVSRYRHQTPFNFSTLAPRLLRHSGRGLAIGAVAGGLMTYGRMMGREEIEWQDRSWRLLENKGEVYTDWWTIDTAAIGAVAGLVAARRGAIPLGAGTAALGGAGLGMATGVGYMISTYARGRTPA</sequence>
<keyword evidence="1" id="KW-0812">Transmembrane</keyword>
<organism evidence="2 3">
    <name type="scientific">Lophiotrema nucula</name>
    <dbReference type="NCBI Taxonomy" id="690887"/>
    <lineage>
        <taxon>Eukaryota</taxon>
        <taxon>Fungi</taxon>
        <taxon>Dikarya</taxon>
        <taxon>Ascomycota</taxon>
        <taxon>Pezizomycotina</taxon>
        <taxon>Dothideomycetes</taxon>
        <taxon>Pleosporomycetidae</taxon>
        <taxon>Pleosporales</taxon>
        <taxon>Lophiotremataceae</taxon>
        <taxon>Lophiotrema</taxon>
    </lineage>
</organism>
<evidence type="ECO:0000313" key="2">
    <source>
        <dbReference type="EMBL" id="KAF2116755.1"/>
    </source>
</evidence>
<keyword evidence="1" id="KW-0472">Membrane</keyword>
<dbReference type="Pfam" id="PF08560">
    <property type="entry name" value="DUF1757"/>
    <property type="match status" value="1"/>
</dbReference>
<evidence type="ECO:0000313" key="3">
    <source>
        <dbReference type="Proteomes" id="UP000799770"/>
    </source>
</evidence>